<keyword evidence="6 10" id="KW-0584">Phenylalanine biosynthesis</keyword>
<reference evidence="13" key="1">
    <citation type="submission" date="2019-05" db="EMBL/GenBank/DDBJ databases">
        <title>Whole genome sequencing of Pseudanabaena catenata USMAC16.</title>
        <authorList>
            <person name="Khan Z."/>
            <person name="Omar W.M."/>
            <person name="Convey P."/>
            <person name="Merican F."/>
            <person name="Najimudin N."/>
        </authorList>
    </citation>
    <scope>NUCLEOTIDE SEQUENCE</scope>
    <source>
        <strain evidence="13">USMAC16</strain>
    </source>
</reference>
<feature type="domain" description="Prephenate dehydratase" evidence="11">
    <location>
        <begin position="3"/>
        <end position="187"/>
    </location>
</feature>
<dbReference type="PROSITE" id="PS51171">
    <property type="entry name" value="PREPHENATE_DEHYDR_3"/>
    <property type="match status" value="1"/>
</dbReference>
<evidence type="ECO:0000256" key="7">
    <source>
        <dbReference type="ARBA" id="ARBA00023239"/>
    </source>
</evidence>
<evidence type="ECO:0000313" key="14">
    <source>
        <dbReference type="Proteomes" id="UP001152872"/>
    </source>
</evidence>
<dbReference type="PROSITE" id="PS00858">
    <property type="entry name" value="PREPHENATE_DEHYDR_2"/>
    <property type="match status" value="1"/>
</dbReference>
<dbReference type="Gene3D" id="3.30.70.260">
    <property type="match status" value="1"/>
</dbReference>
<dbReference type="GO" id="GO:0009094">
    <property type="term" value="P:L-phenylalanine biosynthetic process"/>
    <property type="evidence" value="ECO:0007669"/>
    <property type="project" value="UniProtKB-KW"/>
</dbReference>
<gene>
    <name evidence="10 13" type="primary">pheA</name>
    <name evidence="13" type="ORF">FEV09_05645</name>
</gene>
<dbReference type="RefSeq" id="WP_009626101.1">
    <property type="nucleotide sequence ID" value="NZ_VBTY01000030.1"/>
</dbReference>
<evidence type="ECO:0000259" key="11">
    <source>
        <dbReference type="PROSITE" id="PS51171"/>
    </source>
</evidence>
<evidence type="ECO:0000256" key="2">
    <source>
        <dbReference type="ARBA" id="ARBA00013147"/>
    </source>
</evidence>
<dbReference type="InterPro" id="IPR001086">
    <property type="entry name" value="Preph_deHydtase"/>
</dbReference>
<dbReference type="GO" id="GO:0005737">
    <property type="term" value="C:cytoplasm"/>
    <property type="evidence" value="ECO:0007669"/>
    <property type="project" value="TreeGrafter"/>
</dbReference>
<feature type="site" description="Essential for prephenate dehydratase activity" evidence="9">
    <location>
        <position position="180"/>
    </location>
</feature>
<keyword evidence="7 10" id="KW-0456">Lyase</keyword>
<dbReference type="PROSITE" id="PS00857">
    <property type="entry name" value="PREPHENATE_DEHYDR_1"/>
    <property type="match status" value="1"/>
</dbReference>
<dbReference type="EMBL" id="VBTY01000030">
    <property type="protein sequence ID" value="MDG3494037.1"/>
    <property type="molecule type" value="Genomic_DNA"/>
</dbReference>
<evidence type="ECO:0000256" key="9">
    <source>
        <dbReference type="PIRSR" id="PIRSR001500-2"/>
    </source>
</evidence>
<keyword evidence="4 10" id="KW-0028">Amino-acid biosynthesis</keyword>
<evidence type="ECO:0000256" key="6">
    <source>
        <dbReference type="ARBA" id="ARBA00023222"/>
    </source>
</evidence>
<dbReference type="PROSITE" id="PS51671">
    <property type="entry name" value="ACT"/>
    <property type="match status" value="1"/>
</dbReference>
<dbReference type="InterPro" id="IPR018528">
    <property type="entry name" value="Preph_deHydtase_CS"/>
</dbReference>
<dbReference type="InterPro" id="IPR008242">
    <property type="entry name" value="Chor_mutase/pphenate_deHydtase"/>
</dbReference>
<dbReference type="GO" id="GO:0004664">
    <property type="term" value="F:prephenate dehydratase activity"/>
    <property type="evidence" value="ECO:0007669"/>
    <property type="project" value="UniProtKB-UniRule"/>
</dbReference>
<dbReference type="NCBIfam" id="NF008865">
    <property type="entry name" value="PRK11898.1"/>
    <property type="match status" value="1"/>
</dbReference>
<comment type="catalytic activity">
    <reaction evidence="8 10">
        <text>prephenate + H(+) = 3-phenylpyruvate + CO2 + H2O</text>
        <dbReference type="Rhea" id="RHEA:21648"/>
        <dbReference type="ChEBI" id="CHEBI:15377"/>
        <dbReference type="ChEBI" id="CHEBI:15378"/>
        <dbReference type="ChEBI" id="CHEBI:16526"/>
        <dbReference type="ChEBI" id="CHEBI:18005"/>
        <dbReference type="ChEBI" id="CHEBI:29934"/>
        <dbReference type="EC" id="4.2.1.51"/>
    </reaction>
</comment>
<comment type="pathway">
    <text evidence="1 10">Amino-acid biosynthesis; L-phenylalanine biosynthesis; phenylpyruvate from prephenate: step 1/1.</text>
</comment>
<dbReference type="Proteomes" id="UP001152872">
    <property type="component" value="Unassembled WGS sequence"/>
</dbReference>
<keyword evidence="5 10" id="KW-0057">Aromatic amino acid biosynthesis</keyword>
<evidence type="ECO:0000256" key="5">
    <source>
        <dbReference type="ARBA" id="ARBA00023141"/>
    </source>
</evidence>
<feature type="domain" description="ACT" evidence="12">
    <location>
        <begin position="199"/>
        <end position="276"/>
    </location>
</feature>
<evidence type="ECO:0000313" key="13">
    <source>
        <dbReference type="EMBL" id="MDG3494037.1"/>
    </source>
</evidence>
<dbReference type="SUPFAM" id="SSF53850">
    <property type="entry name" value="Periplasmic binding protein-like II"/>
    <property type="match status" value="1"/>
</dbReference>
<evidence type="ECO:0000256" key="10">
    <source>
        <dbReference type="RuleBase" id="RU361254"/>
    </source>
</evidence>
<evidence type="ECO:0000259" key="12">
    <source>
        <dbReference type="PROSITE" id="PS51671"/>
    </source>
</evidence>
<protein>
    <recommendedName>
        <fullName evidence="3 10">Prephenate dehydratase</fullName>
        <shortName evidence="10">PDT</shortName>
        <ecNumber evidence="2 10">4.2.1.51</ecNumber>
    </recommendedName>
</protein>
<evidence type="ECO:0000256" key="8">
    <source>
        <dbReference type="ARBA" id="ARBA00047848"/>
    </source>
</evidence>
<dbReference type="Gene3D" id="3.40.190.10">
    <property type="entry name" value="Periplasmic binding protein-like II"/>
    <property type="match status" value="2"/>
</dbReference>
<evidence type="ECO:0000256" key="3">
    <source>
        <dbReference type="ARBA" id="ARBA00021872"/>
    </source>
</evidence>
<comment type="caution">
    <text evidence="13">The sequence shown here is derived from an EMBL/GenBank/DDBJ whole genome shotgun (WGS) entry which is preliminary data.</text>
</comment>
<sequence length="286" mass="31519">MTTIAYLGPAGTYSEIAALRYLQLIYPDLEPDSSRMIPYSTIPQAIDAAERGQVEVAVVPVENSIQGGVTMTLDSLWQSESLQIQQAIVLPIAHALISCAQNLEDIQTVYSHPQSLAQCQRWLERHLPKARQIATDSNTDRLHQVAEDATLAAIASKYAAEIYSLPILNFPINDRPDNCTRFLVLGRTAPTTQGTHSSLAFSLDRNMPGALVKTLSVFAERQINLSRIESRPTKRSLGEYIFFIDIEAPIADPNLDEALEELKNVTENLKILGSYAIAVDDIAIVT</sequence>
<dbReference type="CDD" id="cd13630">
    <property type="entry name" value="PBP2_PDT_1"/>
    <property type="match status" value="1"/>
</dbReference>
<organism evidence="13 14">
    <name type="scientific">Pseudanabaena catenata USMAC16</name>
    <dbReference type="NCBI Taxonomy" id="1855837"/>
    <lineage>
        <taxon>Bacteria</taxon>
        <taxon>Bacillati</taxon>
        <taxon>Cyanobacteriota</taxon>
        <taxon>Cyanophyceae</taxon>
        <taxon>Pseudanabaenales</taxon>
        <taxon>Pseudanabaenaceae</taxon>
        <taxon>Pseudanabaena</taxon>
    </lineage>
</organism>
<evidence type="ECO:0000256" key="1">
    <source>
        <dbReference type="ARBA" id="ARBA00004741"/>
    </source>
</evidence>
<dbReference type="AlphaFoldDB" id="A0A9X4RH42"/>
<name>A0A9X4RH42_9CYAN</name>
<keyword evidence="14" id="KW-1185">Reference proteome</keyword>
<dbReference type="Pfam" id="PF01842">
    <property type="entry name" value="ACT"/>
    <property type="match status" value="1"/>
</dbReference>
<dbReference type="Pfam" id="PF00800">
    <property type="entry name" value="PDT"/>
    <property type="match status" value="1"/>
</dbReference>
<dbReference type="InterPro" id="IPR045865">
    <property type="entry name" value="ACT-like_dom_sf"/>
</dbReference>
<dbReference type="FunFam" id="3.40.190.10:FF:000064">
    <property type="entry name" value="Prephenate dehydratase"/>
    <property type="match status" value="1"/>
</dbReference>
<dbReference type="EC" id="4.2.1.51" evidence="2 10"/>
<accession>A0A9X4RH42</accession>
<proteinExistence type="predicted"/>
<evidence type="ECO:0000256" key="4">
    <source>
        <dbReference type="ARBA" id="ARBA00022605"/>
    </source>
</evidence>
<dbReference type="PANTHER" id="PTHR21022:SF19">
    <property type="entry name" value="PREPHENATE DEHYDRATASE-RELATED"/>
    <property type="match status" value="1"/>
</dbReference>
<dbReference type="PANTHER" id="PTHR21022">
    <property type="entry name" value="PREPHENATE DEHYDRATASE P PROTEIN"/>
    <property type="match status" value="1"/>
</dbReference>
<dbReference type="PIRSF" id="PIRSF001500">
    <property type="entry name" value="Chor_mut_pdt_Ppr"/>
    <property type="match status" value="1"/>
</dbReference>
<dbReference type="CDD" id="cd04905">
    <property type="entry name" value="ACT_CM-PDT"/>
    <property type="match status" value="1"/>
</dbReference>
<dbReference type="InterPro" id="IPR002912">
    <property type="entry name" value="ACT_dom"/>
</dbReference>
<dbReference type="SUPFAM" id="SSF55021">
    <property type="entry name" value="ACT-like"/>
    <property type="match status" value="1"/>
</dbReference>
<dbReference type="FunFam" id="3.30.70.260:FF:000012">
    <property type="entry name" value="Prephenate dehydratase"/>
    <property type="match status" value="1"/>
</dbReference>